<feature type="compositionally biased region" description="Polar residues" evidence="1">
    <location>
        <begin position="19"/>
        <end position="28"/>
    </location>
</feature>
<evidence type="ECO:0000313" key="4">
    <source>
        <dbReference type="Proteomes" id="UP000015104"/>
    </source>
</evidence>
<dbReference type="EMBL" id="CAEY01000480">
    <property type="status" value="NOT_ANNOTATED_CDS"/>
    <property type="molecule type" value="Genomic_DNA"/>
</dbReference>
<proteinExistence type="predicted"/>
<sequence length="53" mass="6157">MIIFITTIIIMMKLTKANQNKPSSTIDSNKMRKQKVNSNQMQLPDEDQSKIFN</sequence>
<dbReference type="AlphaFoldDB" id="T1JTH3"/>
<reference evidence="3" key="2">
    <citation type="submission" date="2015-06" db="UniProtKB">
        <authorList>
            <consortium name="EnsemblMetazoa"/>
        </authorList>
    </citation>
    <scope>IDENTIFICATION</scope>
</reference>
<feature type="chain" id="PRO_5004580599" evidence="2">
    <location>
        <begin position="18"/>
        <end position="53"/>
    </location>
</feature>
<evidence type="ECO:0000313" key="3">
    <source>
        <dbReference type="EnsemblMetazoa" id="tetur01g14140.1"/>
    </source>
</evidence>
<feature type="signal peptide" evidence="2">
    <location>
        <begin position="1"/>
        <end position="17"/>
    </location>
</feature>
<feature type="region of interest" description="Disordered" evidence="1">
    <location>
        <begin position="19"/>
        <end position="53"/>
    </location>
</feature>
<dbReference type="EnsemblMetazoa" id="tetur01g14140.1">
    <property type="protein sequence ID" value="tetur01g14140.1"/>
    <property type="gene ID" value="tetur01g14140"/>
</dbReference>
<evidence type="ECO:0000256" key="1">
    <source>
        <dbReference type="SAM" id="MobiDB-lite"/>
    </source>
</evidence>
<reference evidence="4" key="1">
    <citation type="submission" date="2011-08" db="EMBL/GenBank/DDBJ databases">
        <authorList>
            <person name="Rombauts S."/>
        </authorList>
    </citation>
    <scope>NUCLEOTIDE SEQUENCE</scope>
    <source>
        <strain evidence="4">London</strain>
    </source>
</reference>
<dbReference type="Proteomes" id="UP000015104">
    <property type="component" value="Unassembled WGS sequence"/>
</dbReference>
<organism evidence="3 4">
    <name type="scientific">Tetranychus urticae</name>
    <name type="common">Two-spotted spider mite</name>
    <dbReference type="NCBI Taxonomy" id="32264"/>
    <lineage>
        <taxon>Eukaryota</taxon>
        <taxon>Metazoa</taxon>
        <taxon>Ecdysozoa</taxon>
        <taxon>Arthropoda</taxon>
        <taxon>Chelicerata</taxon>
        <taxon>Arachnida</taxon>
        <taxon>Acari</taxon>
        <taxon>Acariformes</taxon>
        <taxon>Trombidiformes</taxon>
        <taxon>Prostigmata</taxon>
        <taxon>Eleutherengona</taxon>
        <taxon>Raphignathae</taxon>
        <taxon>Tetranychoidea</taxon>
        <taxon>Tetranychidae</taxon>
        <taxon>Tetranychus</taxon>
    </lineage>
</organism>
<dbReference type="HOGENOM" id="CLU_3071267_0_0_1"/>
<accession>T1JTH3</accession>
<keyword evidence="4" id="KW-1185">Reference proteome</keyword>
<keyword evidence="2" id="KW-0732">Signal</keyword>
<evidence type="ECO:0000256" key="2">
    <source>
        <dbReference type="SAM" id="SignalP"/>
    </source>
</evidence>
<name>T1JTH3_TETUR</name>
<protein>
    <submittedName>
        <fullName evidence="3">Uncharacterized protein</fullName>
    </submittedName>
</protein>